<keyword evidence="4" id="KW-0175">Coiled coil</keyword>
<name>A0A1V4T0Z7_9GAMM</name>
<dbReference type="Pfam" id="PF04352">
    <property type="entry name" value="ProQ"/>
    <property type="match status" value="1"/>
</dbReference>
<dbReference type="InterPro" id="IPR036442">
    <property type="entry name" value="ProQ/FinO_sf"/>
</dbReference>
<organism evidence="6 7">
    <name type="scientific">Oceanospirillum multiglobuliferum</name>
    <dbReference type="NCBI Taxonomy" id="64969"/>
    <lineage>
        <taxon>Bacteria</taxon>
        <taxon>Pseudomonadati</taxon>
        <taxon>Pseudomonadota</taxon>
        <taxon>Gammaproteobacteria</taxon>
        <taxon>Oceanospirillales</taxon>
        <taxon>Oceanospirillaceae</taxon>
        <taxon>Oceanospirillum</taxon>
    </lineage>
</organism>
<dbReference type="STRING" id="64969.SAMN02745127_03048"/>
<evidence type="ECO:0000313" key="6">
    <source>
        <dbReference type="EMBL" id="OPX54277.1"/>
    </source>
</evidence>
<feature type="coiled-coil region" evidence="4">
    <location>
        <begin position="101"/>
        <end position="134"/>
    </location>
</feature>
<dbReference type="PANTHER" id="PTHR38106">
    <property type="entry name" value="RNA CHAPERONE PROQ"/>
    <property type="match status" value="1"/>
</dbReference>
<evidence type="ECO:0000256" key="4">
    <source>
        <dbReference type="SAM" id="Coils"/>
    </source>
</evidence>
<dbReference type="InterPro" id="IPR023529">
    <property type="entry name" value="ProQ"/>
</dbReference>
<sequence length="145" mass="16611">MPTAVELGDQPELGVEVVDKFSAKEILVQWSERYPNAFSKMTVQPLKIGIHEDLSEKEILPDHWIRRALASYVRQPRYLRTIKSGAVRLDLTGSNAGFVTAEEAQHAKAQLEEIRKQRQQKEQQLKEKQEAKRLQSKLALLIGKH</sequence>
<evidence type="ECO:0000259" key="5">
    <source>
        <dbReference type="SMART" id="SM00945"/>
    </source>
</evidence>
<dbReference type="GO" id="GO:0034057">
    <property type="term" value="F:RNA strand-exchange activity"/>
    <property type="evidence" value="ECO:0007669"/>
    <property type="project" value="InterPro"/>
</dbReference>
<dbReference type="SMART" id="SM00945">
    <property type="entry name" value="ProQ"/>
    <property type="match status" value="1"/>
</dbReference>
<gene>
    <name evidence="6" type="ORF">BTE48_15165</name>
</gene>
<keyword evidence="2" id="KW-0694">RNA-binding</keyword>
<keyword evidence="7" id="KW-1185">Reference proteome</keyword>
<dbReference type="GO" id="GO:0033592">
    <property type="term" value="F:RNA strand annealing activity"/>
    <property type="evidence" value="ECO:0007669"/>
    <property type="project" value="InterPro"/>
</dbReference>
<dbReference type="EMBL" id="MTSM01000030">
    <property type="protein sequence ID" value="OPX54277.1"/>
    <property type="molecule type" value="Genomic_DNA"/>
</dbReference>
<evidence type="ECO:0000313" key="7">
    <source>
        <dbReference type="Proteomes" id="UP000191418"/>
    </source>
</evidence>
<dbReference type="SUPFAM" id="SSF48657">
    <property type="entry name" value="FinO-like"/>
    <property type="match status" value="1"/>
</dbReference>
<keyword evidence="3" id="KW-0143">Chaperone</keyword>
<dbReference type="PANTHER" id="PTHR38106:SF1">
    <property type="entry name" value="RNA CHAPERONE PROQ"/>
    <property type="match status" value="1"/>
</dbReference>
<protein>
    <recommendedName>
        <fullName evidence="5">ProQ/FinO domain-containing protein</fullName>
    </recommendedName>
</protein>
<dbReference type="GO" id="GO:0005829">
    <property type="term" value="C:cytosol"/>
    <property type="evidence" value="ECO:0007669"/>
    <property type="project" value="TreeGrafter"/>
</dbReference>
<comment type="caution">
    <text evidence="6">The sequence shown here is derived from an EMBL/GenBank/DDBJ whole genome shotgun (WGS) entry which is preliminary data.</text>
</comment>
<dbReference type="AlphaFoldDB" id="A0A1V4T0Z7"/>
<dbReference type="Proteomes" id="UP000191418">
    <property type="component" value="Unassembled WGS sequence"/>
</dbReference>
<dbReference type="InterPro" id="IPR016103">
    <property type="entry name" value="ProQ/FinO"/>
</dbReference>
<reference evidence="6 7" key="1">
    <citation type="submission" date="2017-01" db="EMBL/GenBank/DDBJ databases">
        <title>Genome Sequencing of a Marine Spirillum, Oceanospirillum multiglobuliferum ATCC 33336, from Japan.</title>
        <authorList>
            <person name="Carney J.G."/>
            <person name="Trachtenberg A.M."/>
            <person name="Rheaume B.A."/>
            <person name="Linnane J.D."/>
            <person name="Pitts N.L."/>
            <person name="Mykles D.L."/>
            <person name="Maclea K.S."/>
        </authorList>
    </citation>
    <scope>NUCLEOTIDE SEQUENCE [LARGE SCALE GENOMIC DNA]</scope>
    <source>
        <strain evidence="6 7">ATCC 33336</strain>
    </source>
</reference>
<feature type="domain" description="ProQ/FinO" evidence="5">
    <location>
        <begin position="19"/>
        <end position="127"/>
    </location>
</feature>
<evidence type="ECO:0000256" key="2">
    <source>
        <dbReference type="ARBA" id="ARBA00022884"/>
    </source>
</evidence>
<accession>A0A1V4T0Z7</accession>
<dbReference type="Gene3D" id="1.10.1710.10">
    <property type="entry name" value="ProQ/FinO domain"/>
    <property type="match status" value="1"/>
</dbReference>
<keyword evidence="1" id="KW-0963">Cytoplasm</keyword>
<proteinExistence type="predicted"/>
<evidence type="ECO:0000256" key="3">
    <source>
        <dbReference type="ARBA" id="ARBA00023186"/>
    </source>
</evidence>
<evidence type="ECO:0000256" key="1">
    <source>
        <dbReference type="ARBA" id="ARBA00022490"/>
    </source>
</evidence>
<dbReference type="GO" id="GO:0010608">
    <property type="term" value="P:post-transcriptional regulation of gene expression"/>
    <property type="evidence" value="ECO:0007669"/>
    <property type="project" value="InterPro"/>
</dbReference>